<gene>
    <name evidence="2" type="ORF">SAMN05444422_11450</name>
</gene>
<keyword evidence="3" id="KW-1185">Reference proteome</keyword>
<dbReference type="AlphaFoldDB" id="A0A1I1LBF7"/>
<feature type="transmembrane region" description="Helical" evidence="1">
    <location>
        <begin position="52"/>
        <end position="69"/>
    </location>
</feature>
<proteinExistence type="predicted"/>
<keyword evidence="1" id="KW-0812">Transmembrane</keyword>
<dbReference type="EMBL" id="FOKW01000014">
    <property type="protein sequence ID" value="SFC67713.1"/>
    <property type="molecule type" value="Genomic_DNA"/>
</dbReference>
<evidence type="ECO:0000313" key="2">
    <source>
        <dbReference type="EMBL" id="SFC67713.1"/>
    </source>
</evidence>
<keyword evidence="1" id="KW-1133">Transmembrane helix</keyword>
<accession>A0A1I1LBF7</accession>
<organism evidence="2 3">
    <name type="scientific">Natronobacterium haloterrestre</name>
    <name type="common">Halobiforma haloterrestris</name>
    <dbReference type="NCBI Taxonomy" id="148448"/>
    <lineage>
        <taxon>Archaea</taxon>
        <taxon>Methanobacteriati</taxon>
        <taxon>Methanobacteriota</taxon>
        <taxon>Stenosarchaea group</taxon>
        <taxon>Halobacteria</taxon>
        <taxon>Halobacteriales</taxon>
        <taxon>Natrialbaceae</taxon>
        <taxon>Natronobacterium</taxon>
    </lineage>
</organism>
<dbReference type="Proteomes" id="UP000199161">
    <property type="component" value="Unassembled WGS sequence"/>
</dbReference>
<keyword evidence="1" id="KW-0472">Membrane</keyword>
<evidence type="ECO:0000313" key="3">
    <source>
        <dbReference type="Proteomes" id="UP000199161"/>
    </source>
</evidence>
<protein>
    <submittedName>
        <fullName evidence="2">Uncharacterized protein</fullName>
    </submittedName>
</protein>
<sequence>MTMIRRMEDRQMTSLRQVLMISAEMVKKSMILIAVRLLQVRPVPQVLQLVLVPLVVLLQVPVRVLVLLSNHRKKKILKRVRTKRSQSLNHRR</sequence>
<name>A0A1I1LBF7_NATHA</name>
<evidence type="ECO:0000256" key="1">
    <source>
        <dbReference type="SAM" id="Phobius"/>
    </source>
</evidence>
<reference evidence="3" key="1">
    <citation type="submission" date="2016-10" db="EMBL/GenBank/DDBJ databases">
        <authorList>
            <person name="Varghese N."/>
            <person name="Submissions S."/>
        </authorList>
    </citation>
    <scope>NUCLEOTIDE SEQUENCE [LARGE SCALE GENOMIC DNA]</scope>
    <source>
        <strain evidence="3">DSM 13078</strain>
    </source>
</reference>